<keyword evidence="1" id="KW-0812">Transmembrane</keyword>
<keyword evidence="3" id="KW-1185">Reference proteome</keyword>
<proteinExistence type="predicted"/>
<accession>A0A380LPD1</accession>
<feature type="transmembrane region" description="Helical" evidence="1">
    <location>
        <begin position="57"/>
        <end position="78"/>
    </location>
</feature>
<dbReference type="AlphaFoldDB" id="A0A380LPD1"/>
<keyword evidence="1" id="KW-1133">Transmembrane helix</keyword>
<gene>
    <name evidence="2" type="ORF">NCTC11087_01367</name>
</gene>
<evidence type="ECO:0000256" key="1">
    <source>
        <dbReference type="SAM" id="Phobius"/>
    </source>
</evidence>
<sequence>MNLNGQSSKNKGTILNGKPLYGYDNAKKMRYQSHVFKHRTTVQKWRKDSRMSDKNKLIMVLAMVVMICILSFLIVFVFGNG</sequence>
<dbReference type="GeneID" id="77462323"/>
<dbReference type="RefSeq" id="WP_022789502.1">
    <property type="nucleotide sequence ID" value="NZ_CAUWMU010000001.1"/>
</dbReference>
<protein>
    <submittedName>
        <fullName evidence="2">Uncharacterized protein</fullName>
    </submittedName>
</protein>
<organism evidence="2 3">
    <name type="scientific">Faecalicoccus pleomorphus</name>
    <dbReference type="NCBI Taxonomy" id="1323"/>
    <lineage>
        <taxon>Bacteria</taxon>
        <taxon>Bacillati</taxon>
        <taxon>Bacillota</taxon>
        <taxon>Erysipelotrichia</taxon>
        <taxon>Erysipelotrichales</taxon>
        <taxon>Erysipelotrichaceae</taxon>
        <taxon>Faecalicoccus</taxon>
    </lineage>
</organism>
<dbReference type="EMBL" id="UHFX01000003">
    <property type="protein sequence ID" value="SUO04450.1"/>
    <property type="molecule type" value="Genomic_DNA"/>
</dbReference>
<evidence type="ECO:0000313" key="2">
    <source>
        <dbReference type="EMBL" id="SUO04450.1"/>
    </source>
</evidence>
<name>A0A380LPD1_9FIRM</name>
<evidence type="ECO:0000313" key="3">
    <source>
        <dbReference type="Proteomes" id="UP000255523"/>
    </source>
</evidence>
<dbReference type="OrthoDB" id="9977462at2"/>
<reference evidence="2 3" key="1">
    <citation type="submission" date="2018-06" db="EMBL/GenBank/DDBJ databases">
        <authorList>
            <consortium name="Pathogen Informatics"/>
            <person name="Doyle S."/>
        </authorList>
    </citation>
    <scope>NUCLEOTIDE SEQUENCE [LARGE SCALE GENOMIC DNA]</scope>
    <source>
        <strain evidence="2 3">NCTC11087</strain>
    </source>
</reference>
<dbReference type="Proteomes" id="UP000255523">
    <property type="component" value="Unassembled WGS sequence"/>
</dbReference>
<keyword evidence="1" id="KW-0472">Membrane</keyword>